<dbReference type="GO" id="GO:0008652">
    <property type="term" value="P:amino acid biosynthetic process"/>
    <property type="evidence" value="ECO:0007669"/>
    <property type="project" value="UniProtKB-KW"/>
</dbReference>
<feature type="binding site" evidence="8 10">
    <location>
        <position position="69"/>
    </location>
    <ligand>
        <name>substrate</name>
    </ligand>
</feature>
<accession>A0A9D1DB67</accession>
<dbReference type="GO" id="GO:0009423">
    <property type="term" value="P:chorismate biosynthetic process"/>
    <property type="evidence" value="ECO:0007669"/>
    <property type="project" value="UniProtKB-UniRule"/>
</dbReference>
<evidence type="ECO:0000256" key="2">
    <source>
        <dbReference type="ARBA" id="ARBA00004902"/>
    </source>
</evidence>
<evidence type="ECO:0000313" key="13">
    <source>
        <dbReference type="Proteomes" id="UP000824179"/>
    </source>
</evidence>
<gene>
    <name evidence="8 12" type="primary">aroQ</name>
    <name evidence="12" type="ORF">IAB90_06000</name>
</gene>
<keyword evidence="8" id="KW-0028">Amino-acid biosynthesis</keyword>
<feature type="active site" description="Proton donor" evidence="8 9">
    <location>
        <position position="95"/>
    </location>
</feature>
<comment type="subunit">
    <text evidence="4 8">Homododecamer.</text>
</comment>
<dbReference type="GO" id="GO:0009073">
    <property type="term" value="P:aromatic amino acid family biosynthetic process"/>
    <property type="evidence" value="ECO:0007669"/>
    <property type="project" value="UniProtKB-KW"/>
</dbReference>
<evidence type="ECO:0000256" key="1">
    <source>
        <dbReference type="ARBA" id="ARBA00001864"/>
    </source>
</evidence>
<sequence>MKLLFINGVNLNMTGVRERGVYGSQTLDEINGEIAAHFKGAECEFFQSNIEGEICTKLHTAACDGIILNAGAFTHYSYAIRDAIASISIPVVEVHMSNVFRREEFRHKSVISEVCAGTIAGFGKNSYILAGESFLLK</sequence>
<evidence type="ECO:0000256" key="8">
    <source>
        <dbReference type="HAMAP-Rule" id="MF_00169"/>
    </source>
</evidence>
<evidence type="ECO:0000256" key="6">
    <source>
        <dbReference type="ARBA" id="ARBA00023141"/>
    </source>
</evidence>
<dbReference type="PANTHER" id="PTHR21272">
    <property type="entry name" value="CATABOLIC 3-DEHYDROQUINASE"/>
    <property type="match status" value="1"/>
</dbReference>
<keyword evidence="6 8" id="KW-0057">Aromatic amino acid biosynthesis</keyword>
<reference evidence="12" key="2">
    <citation type="journal article" date="2021" name="PeerJ">
        <title>Extensive microbial diversity within the chicken gut microbiome revealed by metagenomics and culture.</title>
        <authorList>
            <person name="Gilroy R."/>
            <person name="Ravi A."/>
            <person name="Getino M."/>
            <person name="Pursley I."/>
            <person name="Horton D.L."/>
            <person name="Alikhan N.F."/>
            <person name="Baker D."/>
            <person name="Gharbi K."/>
            <person name="Hall N."/>
            <person name="Watson M."/>
            <person name="Adriaenssens E.M."/>
            <person name="Foster-Nyarko E."/>
            <person name="Jarju S."/>
            <person name="Secka A."/>
            <person name="Antonio M."/>
            <person name="Oren A."/>
            <person name="Chaudhuri R.R."/>
            <person name="La Ragione R."/>
            <person name="Hildebrand F."/>
            <person name="Pallen M.J."/>
        </authorList>
    </citation>
    <scope>NUCLEOTIDE SEQUENCE</scope>
    <source>
        <strain evidence="12">ChiW25-3613</strain>
    </source>
</reference>
<evidence type="ECO:0000256" key="5">
    <source>
        <dbReference type="ARBA" id="ARBA00012060"/>
    </source>
</evidence>
<evidence type="ECO:0000256" key="4">
    <source>
        <dbReference type="ARBA" id="ARBA00011193"/>
    </source>
</evidence>
<dbReference type="GO" id="GO:0003855">
    <property type="term" value="F:3-dehydroquinate dehydratase activity"/>
    <property type="evidence" value="ECO:0007669"/>
    <property type="project" value="UniProtKB-UniRule"/>
</dbReference>
<dbReference type="InterPro" id="IPR036441">
    <property type="entry name" value="DHquinase_II_sf"/>
</dbReference>
<reference evidence="12" key="1">
    <citation type="submission" date="2020-10" db="EMBL/GenBank/DDBJ databases">
        <authorList>
            <person name="Gilroy R."/>
        </authorList>
    </citation>
    <scope>NUCLEOTIDE SEQUENCE</scope>
    <source>
        <strain evidence="12">ChiW25-3613</strain>
    </source>
</reference>
<dbReference type="PANTHER" id="PTHR21272:SF3">
    <property type="entry name" value="CATABOLIC 3-DEHYDROQUINASE"/>
    <property type="match status" value="1"/>
</dbReference>
<dbReference type="NCBIfam" id="NF003807">
    <property type="entry name" value="PRK05395.1-4"/>
    <property type="match status" value="1"/>
</dbReference>
<dbReference type="PIRSF" id="PIRSF001399">
    <property type="entry name" value="DHquinase_II"/>
    <property type="match status" value="1"/>
</dbReference>
<comment type="similarity">
    <text evidence="3 8">Belongs to the type-II 3-dehydroquinase family.</text>
</comment>
<feature type="binding site" evidence="8 10">
    <location>
        <position position="75"/>
    </location>
    <ligand>
        <name>substrate</name>
    </ligand>
</feature>
<feature type="binding site" evidence="8 10">
    <location>
        <position position="82"/>
    </location>
    <ligand>
        <name>substrate</name>
    </ligand>
</feature>
<comment type="catalytic activity">
    <reaction evidence="1 8">
        <text>3-dehydroquinate = 3-dehydroshikimate + H2O</text>
        <dbReference type="Rhea" id="RHEA:21096"/>
        <dbReference type="ChEBI" id="CHEBI:15377"/>
        <dbReference type="ChEBI" id="CHEBI:16630"/>
        <dbReference type="ChEBI" id="CHEBI:32364"/>
        <dbReference type="EC" id="4.2.1.10"/>
    </reaction>
</comment>
<dbReference type="SUPFAM" id="SSF52304">
    <property type="entry name" value="Type II 3-dehydroquinate dehydratase"/>
    <property type="match status" value="1"/>
</dbReference>
<evidence type="ECO:0000256" key="3">
    <source>
        <dbReference type="ARBA" id="ARBA00011037"/>
    </source>
</evidence>
<protein>
    <recommendedName>
        <fullName evidence="5 8">3-dehydroquinate dehydratase</fullName>
        <shortName evidence="8">3-dehydroquinase</shortName>
        <ecNumber evidence="5 8">4.2.1.10</ecNumber>
    </recommendedName>
    <alternativeName>
        <fullName evidence="8">Type II DHQase</fullName>
    </alternativeName>
</protein>
<evidence type="ECO:0000256" key="9">
    <source>
        <dbReference type="PIRSR" id="PIRSR001399-1"/>
    </source>
</evidence>
<dbReference type="NCBIfam" id="TIGR01088">
    <property type="entry name" value="aroQ"/>
    <property type="match status" value="1"/>
</dbReference>
<dbReference type="EMBL" id="DVHB01000103">
    <property type="protein sequence ID" value="HIR39917.1"/>
    <property type="molecule type" value="Genomic_DNA"/>
</dbReference>
<dbReference type="NCBIfam" id="NF003805">
    <property type="entry name" value="PRK05395.1-2"/>
    <property type="match status" value="1"/>
</dbReference>
<evidence type="ECO:0000256" key="7">
    <source>
        <dbReference type="ARBA" id="ARBA00023239"/>
    </source>
</evidence>
<organism evidence="12 13">
    <name type="scientific">Candidatus Coproplasma stercoripullorum</name>
    <dbReference type="NCBI Taxonomy" id="2840751"/>
    <lineage>
        <taxon>Bacteria</taxon>
        <taxon>Bacillati</taxon>
        <taxon>Bacillota</taxon>
        <taxon>Clostridia</taxon>
        <taxon>Eubacteriales</taxon>
        <taxon>Candidatus Coproplasma</taxon>
    </lineage>
</organism>
<dbReference type="Gene3D" id="3.40.50.9100">
    <property type="entry name" value="Dehydroquinase, class II"/>
    <property type="match status" value="1"/>
</dbReference>
<dbReference type="EC" id="4.2.1.10" evidence="5 8"/>
<dbReference type="GO" id="GO:0019631">
    <property type="term" value="P:quinate catabolic process"/>
    <property type="evidence" value="ECO:0007669"/>
    <property type="project" value="TreeGrafter"/>
</dbReference>
<proteinExistence type="inferred from homology"/>
<comment type="pathway">
    <text evidence="2 8">Metabolic intermediate biosynthesis; chorismate biosynthesis; chorismate from D-erythrose 4-phosphate and phosphoenolpyruvate: step 3/7.</text>
</comment>
<dbReference type="InterPro" id="IPR001874">
    <property type="entry name" value="DHquinase_II"/>
</dbReference>
<feature type="binding site" evidence="8 10">
    <location>
        <position position="106"/>
    </location>
    <ligand>
        <name>substrate</name>
    </ligand>
</feature>
<dbReference type="Pfam" id="PF01220">
    <property type="entry name" value="DHquinase_II"/>
    <property type="match status" value="1"/>
</dbReference>
<feature type="site" description="Transition state stabilizer" evidence="8 11">
    <location>
        <position position="17"/>
    </location>
</feature>
<feature type="binding site" evidence="8 10">
    <location>
        <begin position="96"/>
        <end position="97"/>
    </location>
    <ligand>
        <name>substrate</name>
    </ligand>
</feature>
<keyword evidence="7 8" id="KW-0456">Lyase</keyword>
<comment type="caution">
    <text evidence="12">The sequence shown here is derived from an EMBL/GenBank/DDBJ whole genome shotgun (WGS) entry which is preliminary data.</text>
</comment>
<evidence type="ECO:0000313" key="12">
    <source>
        <dbReference type="EMBL" id="HIR39917.1"/>
    </source>
</evidence>
<evidence type="ECO:0000256" key="11">
    <source>
        <dbReference type="PIRSR" id="PIRSR001399-3"/>
    </source>
</evidence>
<name>A0A9D1DB67_9FIRM</name>
<comment type="function">
    <text evidence="8">Catalyzes a trans-dehydration via an enolate intermediate.</text>
</comment>
<dbReference type="HAMAP" id="MF_00169">
    <property type="entry name" value="AroQ"/>
    <property type="match status" value="1"/>
</dbReference>
<dbReference type="Proteomes" id="UP000824179">
    <property type="component" value="Unassembled WGS sequence"/>
</dbReference>
<dbReference type="CDD" id="cd00466">
    <property type="entry name" value="DHQase_II"/>
    <property type="match status" value="1"/>
</dbReference>
<evidence type="ECO:0000256" key="10">
    <source>
        <dbReference type="PIRSR" id="PIRSR001399-2"/>
    </source>
</evidence>
<dbReference type="AlphaFoldDB" id="A0A9D1DB67"/>
<feature type="active site" description="Proton acceptor" evidence="8 9">
    <location>
        <position position="22"/>
    </location>
</feature>